<feature type="domain" description="Heterokaryon incompatibility" evidence="1">
    <location>
        <begin position="417"/>
        <end position="590"/>
    </location>
</feature>
<accession>A0A9Q8SQL4</accession>
<dbReference type="GeneID" id="73341168"/>
<sequence length="874" mass="99022">MLKTTALQTGPPVVAKYNLQYTSPQTANTSAVDLSTIAPPKNSRLNCIRATANWKAMNAGCHGTNKNNNVCVEGRGSTSSRVMQLDLSLPARIGSWQRAEQLTWSQNAKSLRRFPFEFHLWAGYQTDRLPISTTAMPVSQPHVIPPSSADVMQASSHGAPDNRLALIFGVFSFSPHQANLSIPEFQVVNYPSWLTILQRFLPGWIYKTEECPICLSFFSTDMPPGPDPRTGLDPKFKPDRRLLQPEYQNRCHGCWIGRFTISFFSHVLDSVDSNDMRDALFYIDADVDGTNIVLTARKGGPRGGYVLSKLQLLKTTLPPAQGYMQSCLRYLISVLDPNAYNPLPVYVAHAYESPPIVGHTGSPDTFKKIFTWFEECVAQHPDCGSGLSIHPMPTRLIDISDKGNMRLVEHVTTRSHYIALSHRWIEASKMPRCVSTNIESLKKNVPWSALTRNFQDAIIFIKDFASWYAKDHPEEEPIRYVWIDSLCIIQDSVADWNAESKLMCSVYEGALLTVAAAAGPDGCFAEAERVYKGFDVTNPQRQNPRLMLRKSLPDHENEYEMAGREHVMQQKGLRTPSRLDLMTRGWVMQERLLSRRFVVFAPNEVMWECYEGSRCECGRLSGMTGQLNLEGEEGNMSQVNQRSYRFHDSKRVEDPNYALLPMPLKMAYYASLDDKGEHAARNLRNWWRRLVERYTTLDLTQESDRPPAIMGLAIQYSRRTGQEMKDYVAGIWRKSLPLDLLWHTENPSSEPISKTSKAKETPSWSWASCRSQVRMPREGSMEKPIYYAELTCVNDGITVGLRCAVFTDLSERARDETFPITVLHDFPDRAASLAPSIWEAEAIFALVLRAGEGEDTTWMYLHIKPIKEAQIFAK</sequence>
<dbReference type="PANTHER" id="PTHR33112:SF9">
    <property type="entry name" value="HETEROKARYON INCOMPATIBILITY DOMAIN-CONTAINING PROTEIN"/>
    <property type="match status" value="1"/>
</dbReference>
<proteinExistence type="predicted"/>
<evidence type="ECO:0000313" key="2">
    <source>
        <dbReference type="EMBL" id="UQC81676.1"/>
    </source>
</evidence>
<name>A0A9Q8SQL4_9PEZI</name>
<organism evidence="2 3">
    <name type="scientific">Colletotrichum lupini</name>
    <dbReference type="NCBI Taxonomy" id="145971"/>
    <lineage>
        <taxon>Eukaryota</taxon>
        <taxon>Fungi</taxon>
        <taxon>Dikarya</taxon>
        <taxon>Ascomycota</taxon>
        <taxon>Pezizomycotina</taxon>
        <taxon>Sordariomycetes</taxon>
        <taxon>Hypocreomycetidae</taxon>
        <taxon>Glomerellales</taxon>
        <taxon>Glomerellaceae</taxon>
        <taxon>Colletotrichum</taxon>
        <taxon>Colletotrichum acutatum species complex</taxon>
    </lineage>
</organism>
<dbReference type="EMBL" id="CP019476">
    <property type="protein sequence ID" value="UQC81676.1"/>
    <property type="molecule type" value="Genomic_DNA"/>
</dbReference>
<dbReference type="AlphaFoldDB" id="A0A9Q8SQL4"/>
<protein>
    <recommendedName>
        <fullName evidence="1">Heterokaryon incompatibility domain-containing protein</fullName>
    </recommendedName>
</protein>
<dbReference type="KEGG" id="clup:CLUP02_07162"/>
<dbReference type="Pfam" id="PF06985">
    <property type="entry name" value="HET"/>
    <property type="match status" value="1"/>
</dbReference>
<evidence type="ECO:0000259" key="1">
    <source>
        <dbReference type="Pfam" id="PF06985"/>
    </source>
</evidence>
<dbReference type="PANTHER" id="PTHR33112">
    <property type="entry name" value="DOMAIN PROTEIN, PUTATIVE-RELATED"/>
    <property type="match status" value="1"/>
</dbReference>
<reference evidence="2" key="1">
    <citation type="journal article" date="2021" name="Mol. Plant Microbe Interact.">
        <title>Complete Genome Sequence of the Plant-Pathogenic Fungus Colletotrichum lupini.</title>
        <authorList>
            <person name="Baroncelli R."/>
            <person name="Pensec F."/>
            <person name="Da Lio D."/>
            <person name="Boufleur T."/>
            <person name="Vicente I."/>
            <person name="Sarrocco S."/>
            <person name="Picot A."/>
            <person name="Baraldi E."/>
            <person name="Sukno S."/>
            <person name="Thon M."/>
            <person name="Le Floch G."/>
        </authorList>
    </citation>
    <scope>NUCLEOTIDE SEQUENCE</scope>
    <source>
        <strain evidence="2">IMI 504893</strain>
    </source>
</reference>
<keyword evidence="3" id="KW-1185">Reference proteome</keyword>
<dbReference type="Proteomes" id="UP000830671">
    <property type="component" value="Chromosome 4"/>
</dbReference>
<dbReference type="InterPro" id="IPR010730">
    <property type="entry name" value="HET"/>
</dbReference>
<dbReference type="RefSeq" id="XP_049143301.1">
    <property type="nucleotide sequence ID" value="XM_049286158.1"/>
</dbReference>
<evidence type="ECO:0000313" key="3">
    <source>
        <dbReference type="Proteomes" id="UP000830671"/>
    </source>
</evidence>
<gene>
    <name evidence="2" type="ORF">CLUP02_07162</name>
</gene>